<evidence type="ECO:0000256" key="1">
    <source>
        <dbReference type="ARBA" id="ARBA00022723"/>
    </source>
</evidence>
<evidence type="ECO:0000259" key="3">
    <source>
        <dbReference type="PROSITE" id="PS51677"/>
    </source>
</evidence>
<dbReference type="OrthoDB" id="9812065at2"/>
<dbReference type="EMBL" id="QYTW02000011">
    <property type="protein sequence ID" value="RST59352.1"/>
    <property type="molecule type" value="Genomic_DNA"/>
</dbReference>
<dbReference type="Pfam" id="PF01522">
    <property type="entry name" value="Polysacc_deac_1"/>
    <property type="match status" value="1"/>
</dbReference>
<accession>A0A429X7J9</accession>
<keyword evidence="1" id="KW-0479">Metal-binding</keyword>
<dbReference type="PROSITE" id="PS51677">
    <property type="entry name" value="NODB"/>
    <property type="match status" value="1"/>
</dbReference>
<dbReference type="PANTHER" id="PTHR10587">
    <property type="entry name" value="GLYCOSYL TRANSFERASE-RELATED"/>
    <property type="match status" value="1"/>
</dbReference>
<dbReference type="CDD" id="cd10917">
    <property type="entry name" value="CE4_NodB_like_6s_7s"/>
    <property type="match status" value="1"/>
</dbReference>
<protein>
    <submittedName>
        <fullName evidence="4">Polysaccharide deacetylase family protein</fullName>
    </submittedName>
</protein>
<dbReference type="InterPro" id="IPR050248">
    <property type="entry name" value="Polysacc_deacetylase_ArnD"/>
</dbReference>
<name>A0A429X7J9_SIMTE</name>
<dbReference type="Gene3D" id="3.20.20.370">
    <property type="entry name" value="Glycoside hydrolase/deacetylase"/>
    <property type="match status" value="1"/>
</dbReference>
<dbReference type="PANTHER" id="PTHR10587:SF133">
    <property type="entry name" value="CHITIN DEACETYLASE 1-RELATED"/>
    <property type="match status" value="1"/>
</dbReference>
<dbReference type="InterPro" id="IPR002509">
    <property type="entry name" value="NODB_dom"/>
</dbReference>
<dbReference type="SUPFAM" id="SSF88713">
    <property type="entry name" value="Glycoside hydrolase/deacetylase"/>
    <property type="match status" value="1"/>
</dbReference>
<dbReference type="Proteomes" id="UP000287296">
    <property type="component" value="Unassembled WGS sequence"/>
</dbReference>
<reference evidence="4 5" key="1">
    <citation type="submission" date="2018-12" db="EMBL/GenBank/DDBJ databases">
        <authorList>
            <person name="Sun L."/>
            <person name="Chen Z."/>
        </authorList>
    </citation>
    <scope>NUCLEOTIDE SEQUENCE [LARGE SCALE GENOMIC DNA]</scope>
    <source>
        <strain evidence="4 5">LMG 29736</strain>
    </source>
</reference>
<feature type="domain" description="NodB homology" evidence="3">
    <location>
        <begin position="53"/>
        <end position="236"/>
    </location>
</feature>
<comment type="caution">
    <text evidence="4">The sequence shown here is derived from an EMBL/GenBank/DDBJ whole genome shotgun (WGS) entry which is preliminary data.</text>
</comment>
<evidence type="ECO:0000256" key="2">
    <source>
        <dbReference type="ARBA" id="ARBA00022801"/>
    </source>
</evidence>
<dbReference type="GO" id="GO:0046872">
    <property type="term" value="F:metal ion binding"/>
    <property type="evidence" value="ECO:0007669"/>
    <property type="project" value="UniProtKB-KW"/>
</dbReference>
<dbReference type="GO" id="GO:0005975">
    <property type="term" value="P:carbohydrate metabolic process"/>
    <property type="evidence" value="ECO:0007669"/>
    <property type="project" value="InterPro"/>
</dbReference>
<evidence type="ECO:0000313" key="4">
    <source>
        <dbReference type="EMBL" id="RST59352.1"/>
    </source>
</evidence>
<dbReference type="AlphaFoldDB" id="A0A429X7J9"/>
<organism evidence="4 5">
    <name type="scientific">Siminovitchia terrae</name>
    <name type="common">Bacillus terrae</name>
    <dbReference type="NCBI Taxonomy" id="1914933"/>
    <lineage>
        <taxon>Bacteria</taxon>
        <taxon>Bacillati</taxon>
        <taxon>Bacillota</taxon>
        <taxon>Bacilli</taxon>
        <taxon>Bacillales</taxon>
        <taxon>Bacillaceae</taxon>
        <taxon>Siminovitchia</taxon>
    </lineage>
</organism>
<dbReference type="InterPro" id="IPR011330">
    <property type="entry name" value="Glyco_hydro/deAcase_b/a-brl"/>
</dbReference>
<sequence length="245" mass="27833">MRYVWLLACMFLISINFLYCPFQEKALALEQPIFNMKNKSERALIMKGPSTKREIALTFDDAPDDIFTPKILDILKEKKVKATFFLVGHRIEKYPDIAKRIVQEGHAVGNHSYNHPNFLQMKEADFKRQINRTDKLISSLTGSVPTIVRPPYGEINDKQIEWLTKYKRVVVEWDVDSLDWKGLKSEEIVNNILSGVNPGSIVLLHSGTGEGGDLSGTVEALSMVIDDLRKKGFKMVTIPDLLDIP</sequence>
<dbReference type="GO" id="GO:0016810">
    <property type="term" value="F:hydrolase activity, acting on carbon-nitrogen (but not peptide) bonds"/>
    <property type="evidence" value="ECO:0007669"/>
    <property type="project" value="InterPro"/>
</dbReference>
<proteinExistence type="predicted"/>
<dbReference type="GO" id="GO:0016020">
    <property type="term" value="C:membrane"/>
    <property type="evidence" value="ECO:0007669"/>
    <property type="project" value="TreeGrafter"/>
</dbReference>
<dbReference type="RefSeq" id="WP_120116742.1">
    <property type="nucleotide sequence ID" value="NZ_QYTW02000011.1"/>
</dbReference>
<gene>
    <name evidence="4" type="ORF">D5F11_012200</name>
</gene>
<evidence type="ECO:0000313" key="5">
    <source>
        <dbReference type="Proteomes" id="UP000287296"/>
    </source>
</evidence>
<keyword evidence="2" id="KW-0378">Hydrolase</keyword>